<dbReference type="STRING" id="530564.Psta_2156"/>
<gene>
    <name evidence="1" type="ordered locus">Psta_2156</name>
</gene>
<name>D2R2I9_PIRSD</name>
<organism evidence="1 2">
    <name type="scientific">Pirellula staleyi (strain ATCC 27377 / DSM 6068 / ICPB 4128)</name>
    <name type="common">Pirella staleyi</name>
    <dbReference type="NCBI Taxonomy" id="530564"/>
    <lineage>
        <taxon>Bacteria</taxon>
        <taxon>Pseudomonadati</taxon>
        <taxon>Planctomycetota</taxon>
        <taxon>Planctomycetia</taxon>
        <taxon>Pirellulales</taxon>
        <taxon>Pirellulaceae</taxon>
        <taxon>Pirellula</taxon>
    </lineage>
</organism>
<evidence type="ECO:0000313" key="1">
    <source>
        <dbReference type="EMBL" id="ADB16829.1"/>
    </source>
</evidence>
<keyword evidence="2" id="KW-1185">Reference proteome</keyword>
<dbReference type="HOGENOM" id="CLU_529815_0_0_0"/>
<reference evidence="1 2" key="1">
    <citation type="journal article" date="2009" name="Stand. Genomic Sci.">
        <title>Complete genome sequence of Pirellula staleyi type strain (ATCC 27377).</title>
        <authorList>
            <person name="Clum A."/>
            <person name="Tindall B.J."/>
            <person name="Sikorski J."/>
            <person name="Ivanova N."/>
            <person name="Mavrommatis K."/>
            <person name="Lucas S."/>
            <person name="Glavina del Rio T."/>
            <person name="Nolan M."/>
            <person name="Chen F."/>
            <person name="Tice H."/>
            <person name="Pitluck S."/>
            <person name="Cheng J.F."/>
            <person name="Chertkov O."/>
            <person name="Brettin T."/>
            <person name="Han C."/>
            <person name="Detter J.C."/>
            <person name="Kuske C."/>
            <person name="Bruce D."/>
            <person name="Goodwin L."/>
            <person name="Ovchinikova G."/>
            <person name="Pati A."/>
            <person name="Mikhailova N."/>
            <person name="Chen A."/>
            <person name="Palaniappan K."/>
            <person name="Land M."/>
            <person name="Hauser L."/>
            <person name="Chang Y.J."/>
            <person name="Jeffries C.D."/>
            <person name="Chain P."/>
            <person name="Rohde M."/>
            <person name="Goker M."/>
            <person name="Bristow J."/>
            <person name="Eisen J.A."/>
            <person name="Markowitz V."/>
            <person name="Hugenholtz P."/>
            <person name="Kyrpides N.C."/>
            <person name="Klenk H.P."/>
            <person name="Lapidus A."/>
        </authorList>
    </citation>
    <scope>NUCLEOTIDE SEQUENCE [LARGE SCALE GENOMIC DNA]</scope>
    <source>
        <strain evidence="2">ATCC 27377 / DSM 6068 / ICPB 4128</strain>
    </source>
</reference>
<dbReference type="KEGG" id="psl:Psta_2156"/>
<dbReference type="OrthoDB" id="268711at2"/>
<protein>
    <submittedName>
        <fullName evidence="1">Uncharacterized protein</fullName>
    </submittedName>
</protein>
<dbReference type="EMBL" id="CP001848">
    <property type="protein sequence ID" value="ADB16829.1"/>
    <property type="molecule type" value="Genomic_DNA"/>
</dbReference>
<proteinExistence type="predicted"/>
<dbReference type="AlphaFoldDB" id="D2R2I9"/>
<dbReference type="Proteomes" id="UP000001887">
    <property type="component" value="Chromosome"/>
</dbReference>
<evidence type="ECO:0000313" key="2">
    <source>
        <dbReference type="Proteomes" id="UP000001887"/>
    </source>
</evidence>
<dbReference type="PROSITE" id="PS51257">
    <property type="entry name" value="PROKAR_LIPOPROTEIN"/>
    <property type="match status" value="1"/>
</dbReference>
<accession>D2R2I9</accession>
<sequence length="514" mass="56758" precursor="true">MPLLYGRTTRRPLEQFLPVCVGMLLVLACVASASGQPYPSAGFTGYPQPSVAAPASSPTIYEPRPAAAPPPYQSIYVPPPAAQQPPIPAPPPNYNLPAQLPPISTGGSGQFINEPVAYWQSSTIAPGAAERLPAPASEYQVPAEQPTASEIVAGDAALTANHPWVPGTTNCWYDWSAKARSYYTNDQRIEFTGQEETFGVEGVLAGEFHQLSGAWEVIGGGELFLTQPFDQNVLVDTPERASFAANFEYETLSISQLHLGARKEDFYVAIGKMVTPFGKFYYENFFNNFDDSPFIRSEAVLNRETGLLTQWDPEGWVFTTALVNGSEDRDTNSTKAIIARGGIDRENFTCGVSVKWHDGIGSEGQKTYNNHVGGDMMLKLGRWRLSSELIYDQYGLRRPGLAPNDITWGRSLYYRDLNQGLYDPIEGVGYYVNLDYEGERITTSLNYGEYHPEQIGVPQHDEVNRRGLIKTSLFFTPQLELYGIGLIENTIANDFGGRDERKAWGITLGLQYSL</sequence>